<dbReference type="HAMAP" id="MF_00536">
    <property type="entry name" value="PdxA"/>
    <property type="match status" value="1"/>
</dbReference>
<keyword evidence="5 10" id="KW-0521">NADP</keyword>
<evidence type="ECO:0000256" key="8">
    <source>
        <dbReference type="ARBA" id="ARBA00023096"/>
    </source>
</evidence>
<dbReference type="Gene3D" id="3.40.718.10">
    <property type="entry name" value="Isopropylmalate Dehydrogenase"/>
    <property type="match status" value="1"/>
</dbReference>
<feature type="binding site" evidence="10">
    <location>
        <position position="138"/>
    </location>
    <ligand>
        <name>substrate</name>
    </ligand>
</feature>
<keyword evidence="8 10" id="KW-0664">Pyridoxine biosynthesis</keyword>
<comment type="catalytic activity">
    <reaction evidence="10">
        <text>4-(phosphooxy)-L-threonine + NAD(+) = 3-amino-2-oxopropyl phosphate + CO2 + NADH</text>
        <dbReference type="Rhea" id="RHEA:32275"/>
        <dbReference type="ChEBI" id="CHEBI:16526"/>
        <dbReference type="ChEBI" id="CHEBI:57279"/>
        <dbReference type="ChEBI" id="CHEBI:57540"/>
        <dbReference type="ChEBI" id="CHEBI:57945"/>
        <dbReference type="ChEBI" id="CHEBI:58452"/>
        <dbReference type="EC" id="1.1.1.262"/>
    </reaction>
</comment>
<dbReference type="InterPro" id="IPR037510">
    <property type="entry name" value="PdxA"/>
</dbReference>
<comment type="cofactor">
    <cofactor evidence="10">
        <name>Zn(2+)</name>
        <dbReference type="ChEBI" id="CHEBI:29105"/>
    </cofactor>
    <cofactor evidence="10">
        <name>Mg(2+)</name>
        <dbReference type="ChEBI" id="CHEBI:18420"/>
    </cofactor>
    <cofactor evidence="10">
        <name>Co(2+)</name>
        <dbReference type="ChEBI" id="CHEBI:48828"/>
    </cofactor>
    <text evidence="10">Binds 1 divalent metal cation per subunit. Can use ions such as Zn(2+), Mg(2+) or Co(2+).</text>
</comment>
<comment type="similarity">
    <text evidence="10">Belongs to the PdxA family.</text>
</comment>
<keyword evidence="2 10" id="KW-0479">Metal-binding</keyword>
<evidence type="ECO:0000313" key="11">
    <source>
        <dbReference type="EMBL" id="MFC3156793.1"/>
    </source>
</evidence>
<evidence type="ECO:0000256" key="4">
    <source>
        <dbReference type="ARBA" id="ARBA00022842"/>
    </source>
</evidence>
<dbReference type="Proteomes" id="UP001595548">
    <property type="component" value="Unassembled WGS sequence"/>
</dbReference>
<dbReference type="Pfam" id="PF04166">
    <property type="entry name" value="PdxA"/>
    <property type="match status" value="1"/>
</dbReference>
<evidence type="ECO:0000256" key="10">
    <source>
        <dbReference type="HAMAP-Rule" id="MF_00536"/>
    </source>
</evidence>
<comment type="caution">
    <text evidence="11">The sequence shown here is derived from an EMBL/GenBank/DDBJ whole genome shotgun (WGS) entry which is preliminary data.</text>
</comment>
<dbReference type="PANTHER" id="PTHR30004">
    <property type="entry name" value="4-HYDROXYTHREONINE-4-PHOSPHATE DEHYDROGENASE"/>
    <property type="match status" value="1"/>
</dbReference>
<keyword evidence="7 10" id="KW-0520">NAD</keyword>
<name>A0ABV7HVK0_9GAMM</name>
<feature type="binding site" evidence="10">
    <location>
        <position position="137"/>
    </location>
    <ligand>
        <name>substrate</name>
    </ligand>
</feature>
<keyword evidence="1 10" id="KW-0963">Cytoplasm</keyword>
<dbReference type="RefSeq" id="WP_382418185.1">
    <property type="nucleotide sequence ID" value="NZ_AP031500.1"/>
</dbReference>
<protein>
    <recommendedName>
        <fullName evidence="10">4-hydroxythreonine-4-phosphate dehydrogenase</fullName>
        <ecNumber evidence="10">1.1.1.262</ecNumber>
    </recommendedName>
    <alternativeName>
        <fullName evidence="10">4-(phosphohydroxy)-L-threonine dehydrogenase</fullName>
    </alternativeName>
</protein>
<dbReference type="InterPro" id="IPR005255">
    <property type="entry name" value="PdxA_fam"/>
</dbReference>
<sequence>MTQAIARIAITPGEPAGIGPDLVLALSKTASDHEFVIIADPTLLETRAQMLGVAVNIVTVSADAPPRIPAAGTLHVLPVSLAAGAAAGRLDRNNARYVLDTLDVAIDGCQTGHFDALVTGPVHKGIINDAGVAFSGHTEYLAERTNTPRVVMMLATDGLRVALATTHIPLREVADAINRTLLREVITITAHDLKTKFGIAQPRILVCGLNPHAGEGGHLGCEEIDTIEPLLSAMRQEGYDLIGPLPADTLFTPKHLNNADTVLAMYHDQGLPVLKYQGFGRAVNITLGLPIIRTSVDHGTALDLAGTGKADQGSLLTAIDYAQTMIHARREADQ</sequence>
<gene>
    <name evidence="10 11" type="primary">pdxA</name>
    <name evidence="11" type="ORF">ACFOEB_16405</name>
</gene>
<evidence type="ECO:0000256" key="3">
    <source>
        <dbReference type="ARBA" id="ARBA00022833"/>
    </source>
</evidence>
<comment type="subcellular location">
    <subcellularLocation>
        <location evidence="10">Cytoplasm</location>
    </subcellularLocation>
</comment>
<keyword evidence="6 10" id="KW-0560">Oxidoreductase</keyword>
<evidence type="ECO:0000256" key="7">
    <source>
        <dbReference type="ARBA" id="ARBA00023027"/>
    </source>
</evidence>
<dbReference type="PANTHER" id="PTHR30004:SF5">
    <property type="entry name" value="4-HYDROXYTHREONINE-4-PHOSPHATE DEHYDROGENASE"/>
    <property type="match status" value="1"/>
</dbReference>
<dbReference type="NCBIfam" id="TIGR00557">
    <property type="entry name" value="pdxA"/>
    <property type="match status" value="1"/>
</dbReference>
<evidence type="ECO:0000256" key="2">
    <source>
        <dbReference type="ARBA" id="ARBA00022723"/>
    </source>
</evidence>
<comment type="pathway">
    <text evidence="10">Cofactor biosynthesis; pyridoxine 5'-phosphate biosynthesis; pyridoxine 5'-phosphate from D-erythrose 4-phosphate: step 4/5.</text>
</comment>
<evidence type="ECO:0000256" key="5">
    <source>
        <dbReference type="ARBA" id="ARBA00022857"/>
    </source>
</evidence>
<feature type="binding site" evidence="10">
    <location>
        <position position="293"/>
    </location>
    <ligand>
        <name>substrate</name>
    </ligand>
</feature>
<accession>A0ABV7HVK0</accession>
<keyword evidence="12" id="KW-1185">Reference proteome</keyword>
<dbReference type="GO" id="GO:0050570">
    <property type="term" value="F:4-hydroxythreonine-4-phosphate dehydrogenase activity"/>
    <property type="evidence" value="ECO:0007669"/>
    <property type="project" value="UniProtKB-EC"/>
</dbReference>
<keyword evidence="3 10" id="KW-0862">Zinc</keyword>
<dbReference type="EMBL" id="JBHRTL010000031">
    <property type="protein sequence ID" value="MFC3156793.1"/>
    <property type="molecule type" value="Genomic_DNA"/>
</dbReference>
<keyword evidence="9 10" id="KW-0170">Cobalt</keyword>
<evidence type="ECO:0000256" key="6">
    <source>
        <dbReference type="ARBA" id="ARBA00023002"/>
    </source>
</evidence>
<feature type="binding site" evidence="10">
    <location>
        <position position="267"/>
    </location>
    <ligand>
        <name>a divalent metal cation</name>
        <dbReference type="ChEBI" id="CHEBI:60240"/>
        <note>ligand shared between dimeric partners</note>
    </ligand>
</feature>
<comment type="function">
    <text evidence="10">Catalyzes the NAD(P)-dependent oxidation of 4-(phosphooxy)-L-threonine (HTP) into 2-amino-3-oxo-4-(phosphooxy)butyric acid which spontaneously decarboxylates to form 3-amino-2-oxopropyl phosphate (AHAP).</text>
</comment>
<comment type="subunit">
    <text evidence="10">Homodimer.</text>
</comment>
<feature type="binding site" evidence="10">
    <location>
        <position position="275"/>
    </location>
    <ligand>
        <name>substrate</name>
    </ligand>
</feature>
<dbReference type="SUPFAM" id="SSF53659">
    <property type="entry name" value="Isocitrate/Isopropylmalate dehydrogenase-like"/>
    <property type="match status" value="1"/>
</dbReference>
<dbReference type="EC" id="1.1.1.262" evidence="10"/>
<evidence type="ECO:0000313" key="12">
    <source>
        <dbReference type="Proteomes" id="UP001595548"/>
    </source>
</evidence>
<comment type="miscellaneous">
    <text evidence="10">The active site is located at the dimer interface.</text>
</comment>
<feature type="binding site" evidence="10">
    <location>
        <position position="284"/>
    </location>
    <ligand>
        <name>substrate</name>
    </ligand>
</feature>
<proteinExistence type="inferred from homology"/>
<keyword evidence="4 10" id="KW-0460">Magnesium</keyword>
<evidence type="ECO:0000256" key="9">
    <source>
        <dbReference type="ARBA" id="ARBA00023285"/>
    </source>
</evidence>
<feature type="binding site" evidence="10">
    <location>
        <position position="212"/>
    </location>
    <ligand>
        <name>a divalent metal cation</name>
        <dbReference type="ChEBI" id="CHEBI:60240"/>
        <note>ligand shared between dimeric partners</note>
    </ligand>
</feature>
<reference evidence="12" key="1">
    <citation type="journal article" date="2019" name="Int. J. Syst. Evol. Microbiol.">
        <title>The Global Catalogue of Microorganisms (GCM) 10K type strain sequencing project: providing services to taxonomists for standard genome sequencing and annotation.</title>
        <authorList>
            <consortium name="The Broad Institute Genomics Platform"/>
            <consortium name="The Broad Institute Genome Sequencing Center for Infectious Disease"/>
            <person name="Wu L."/>
            <person name="Ma J."/>
        </authorList>
    </citation>
    <scope>NUCLEOTIDE SEQUENCE [LARGE SCALE GENOMIC DNA]</scope>
    <source>
        <strain evidence="12">KCTC 52141</strain>
    </source>
</reference>
<feature type="binding site" evidence="10">
    <location>
        <position position="167"/>
    </location>
    <ligand>
        <name>a divalent metal cation</name>
        <dbReference type="ChEBI" id="CHEBI:60240"/>
        <note>ligand shared between dimeric partners</note>
    </ligand>
</feature>
<organism evidence="11 12">
    <name type="scientific">Gilvimarinus japonicus</name>
    <dbReference type="NCBI Taxonomy" id="1796469"/>
    <lineage>
        <taxon>Bacteria</taxon>
        <taxon>Pseudomonadati</taxon>
        <taxon>Pseudomonadota</taxon>
        <taxon>Gammaproteobacteria</taxon>
        <taxon>Cellvibrionales</taxon>
        <taxon>Cellvibrionaceae</taxon>
        <taxon>Gilvimarinus</taxon>
    </lineage>
</organism>
<evidence type="ECO:0000256" key="1">
    <source>
        <dbReference type="ARBA" id="ARBA00022490"/>
    </source>
</evidence>